<dbReference type="InterPro" id="IPR036397">
    <property type="entry name" value="RNaseH_sf"/>
</dbReference>
<dbReference type="InterPro" id="IPR044730">
    <property type="entry name" value="RNase_H-like_dom_plant"/>
</dbReference>
<dbReference type="PANTHER" id="PTHR47723:SF24">
    <property type="entry name" value="RNASE H TYPE-1 DOMAIN-CONTAINING PROTEIN"/>
    <property type="match status" value="1"/>
</dbReference>
<dbReference type="Gene3D" id="3.30.420.10">
    <property type="entry name" value="Ribonuclease H-like superfamily/Ribonuclease H"/>
    <property type="match status" value="1"/>
</dbReference>
<keyword evidence="3" id="KW-1185">Reference proteome</keyword>
<dbReference type="GO" id="GO:0003676">
    <property type="term" value="F:nucleic acid binding"/>
    <property type="evidence" value="ECO:0007669"/>
    <property type="project" value="InterPro"/>
</dbReference>
<dbReference type="Proteomes" id="UP001054889">
    <property type="component" value="Unassembled WGS sequence"/>
</dbReference>
<dbReference type="Pfam" id="PF13456">
    <property type="entry name" value="RVT_3"/>
    <property type="match status" value="1"/>
</dbReference>
<dbReference type="PANTHER" id="PTHR47723">
    <property type="entry name" value="OS05G0353850 PROTEIN"/>
    <property type="match status" value="1"/>
</dbReference>
<proteinExistence type="predicted"/>
<accession>A0AAV5BN97</accession>
<reference evidence="2" key="2">
    <citation type="submission" date="2021-12" db="EMBL/GenBank/DDBJ databases">
        <title>Resequencing data analysis of finger millet.</title>
        <authorList>
            <person name="Hatakeyama M."/>
            <person name="Aluri S."/>
            <person name="Balachadran M.T."/>
            <person name="Sivarajan S.R."/>
            <person name="Poveda L."/>
            <person name="Shimizu-Inatsugi R."/>
            <person name="Schlapbach R."/>
            <person name="Sreeman S.M."/>
            <person name="Shimizu K.K."/>
        </authorList>
    </citation>
    <scope>NUCLEOTIDE SEQUENCE</scope>
</reference>
<protein>
    <recommendedName>
        <fullName evidence="1">RNase H type-1 domain-containing protein</fullName>
    </recommendedName>
</protein>
<dbReference type="SUPFAM" id="SSF53098">
    <property type="entry name" value="Ribonuclease H-like"/>
    <property type="match status" value="1"/>
</dbReference>
<dbReference type="InterPro" id="IPR012337">
    <property type="entry name" value="RNaseH-like_sf"/>
</dbReference>
<feature type="domain" description="RNase H type-1" evidence="1">
    <location>
        <begin position="2"/>
        <end position="113"/>
    </location>
</feature>
<sequence>MGQAGIGLIARDSQGQVIFSSGRVLFHCKDAEEAELLACREGLNLAIQWVAAPVIFETDSLLVSNMLKAMFGDRSSKAMMVRHVNDLINKLREIEILHCKRDQNKVSHLIARRRV</sequence>
<dbReference type="GO" id="GO:0004523">
    <property type="term" value="F:RNA-DNA hybrid ribonuclease activity"/>
    <property type="evidence" value="ECO:0007669"/>
    <property type="project" value="InterPro"/>
</dbReference>
<dbReference type="EMBL" id="BQKI01000002">
    <property type="protein sequence ID" value="GJM87763.1"/>
    <property type="molecule type" value="Genomic_DNA"/>
</dbReference>
<dbReference type="AlphaFoldDB" id="A0AAV5BN97"/>
<reference evidence="2" key="1">
    <citation type="journal article" date="2018" name="DNA Res.">
        <title>Multiple hybrid de novo genome assembly of finger millet, an orphan allotetraploid crop.</title>
        <authorList>
            <person name="Hatakeyama M."/>
            <person name="Aluri S."/>
            <person name="Balachadran M.T."/>
            <person name="Sivarajan S.R."/>
            <person name="Patrignani A."/>
            <person name="Gruter S."/>
            <person name="Poveda L."/>
            <person name="Shimizu-Inatsugi R."/>
            <person name="Baeten J."/>
            <person name="Francoijs K.J."/>
            <person name="Nataraja K.N."/>
            <person name="Reddy Y.A.N."/>
            <person name="Phadnis S."/>
            <person name="Ravikumar R.L."/>
            <person name="Schlapbach R."/>
            <person name="Sreeman S.M."/>
            <person name="Shimizu K.K."/>
        </authorList>
    </citation>
    <scope>NUCLEOTIDE SEQUENCE</scope>
</reference>
<evidence type="ECO:0000313" key="3">
    <source>
        <dbReference type="Proteomes" id="UP001054889"/>
    </source>
</evidence>
<evidence type="ECO:0000259" key="1">
    <source>
        <dbReference type="Pfam" id="PF13456"/>
    </source>
</evidence>
<comment type="caution">
    <text evidence="2">The sequence shown here is derived from an EMBL/GenBank/DDBJ whole genome shotgun (WGS) entry which is preliminary data.</text>
</comment>
<dbReference type="InterPro" id="IPR002156">
    <property type="entry name" value="RNaseH_domain"/>
</dbReference>
<evidence type="ECO:0000313" key="2">
    <source>
        <dbReference type="EMBL" id="GJM87763.1"/>
    </source>
</evidence>
<dbReference type="InterPro" id="IPR053151">
    <property type="entry name" value="RNase_H-like"/>
</dbReference>
<gene>
    <name evidence="2" type="primary">ga03753</name>
    <name evidence="2" type="ORF">PR202_ga03753</name>
</gene>
<dbReference type="CDD" id="cd06222">
    <property type="entry name" value="RNase_H_like"/>
    <property type="match status" value="1"/>
</dbReference>
<organism evidence="2 3">
    <name type="scientific">Eleusine coracana subsp. coracana</name>
    <dbReference type="NCBI Taxonomy" id="191504"/>
    <lineage>
        <taxon>Eukaryota</taxon>
        <taxon>Viridiplantae</taxon>
        <taxon>Streptophyta</taxon>
        <taxon>Embryophyta</taxon>
        <taxon>Tracheophyta</taxon>
        <taxon>Spermatophyta</taxon>
        <taxon>Magnoliopsida</taxon>
        <taxon>Liliopsida</taxon>
        <taxon>Poales</taxon>
        <taxon>Poaceae</taxon>
        <taxon>PACMAD clade</taxon>
        <taxon>Chloridoideae</taxon>
        <taxon>Cynodonteae</taxon>
        <taxon>Eleusininae</taxon>
        <taxon>Eleusine</taxon>
    </lineage>
</organism>
<name>A0AAV5BN97_ELECO</name>